<evidence type="ECO:0000256" key="1">
    <source>
        <dbReference type="ARBA" id="ARBA00023239"/>
    </source>
</evidence>
<dbReference type="AlphaFoldDB" id="A0A7W9KF08"/>
<feature type="domain" description="Fumarylacetoacetase-like C-terminal" evidence="2">
    <location>
        <begin position="91"/>
        <end position="251"/>
    </location>
</feature>
<dbReference type="RefSeq" id="WP_184861459.1">
    <property type="nucleotide sequence ID" value="NZ_BAAAWY010000053.1"/>
</dbReference>
<dbReference type="Gene3D" id="3.90.850.10">
    <property type="entry name" value="Fumarylacetoacetase-like, C-terminal domain"/>
    <property type="match status" value="1"/>
</dbReference>
<gene>
    <name evidence="3" type="ORF">BJ998_002584</name>
</gene>
<dbReference type="GO" id="GO:0008684">
    <property type="term" value="F:2-oxopent-4-enoate hydratase activity"/>
    <property type="evidence" value="ECO:0007669"/>
    <property type="project" value="TreeGrafter"/>
</dbReference>
<dbReference type="InterPro" id="IPR036663">
    <property type="entry name" value="Fumarylacetoacetase_C_sf"/>
</dbReference>
<reference evidence="3 4" key="1">
    <citation type="submission" date="2020-08" db="EMBL/GenBank/DDBJ databases">
        <title>Sequencing the genomes of 1000 actinobacteria strains.</title>
        <authorList>
            <person name="Klenk H.-P."/>
        </authorList>
    </citation>
    <scope>NUCLEOTIDE SEQUENCE [LARGE SCALE GENOMIC DNA]</scope>
    <source>
        <strain evidence="3 4">DSM 43851</strain>
    </source>
</reference>
<accession>A0A7W9KF08</accession>
<keyword evidence="4" id="KW-1185">Reference proteome</keyword>
<dbReference type="Pfam" id="PF01557">
    <property type="entry name" value="FAA_hydrolase"/>
    <property type="match status" value="1"/>
</dbReference>
<dbReference type="EMBL" id="JACHIR010000001">
    <property type="protein sequence ID" value="MBB5891388.1"/>
    <property type="molecule type" value="Genomic_DNA"/>
</dbReference>
<dbReference type="GO" id="GO:0047437">
    <property type="term" value="F:4-oxalocrotonate decarboxylase activity"/>
    <property type="evidence" value="ECO:0007669"/>
    <property type="project" value="UniProtKB-EC"/>
</dbReference>
<proteinExistence type="predicted"/>
<dbReference type="EC" id="4.1.1.77" evidence="3"/>
<dbReference type="SUPFAM" id="SSF56529">
    <property type="entry name" value="FAH"/>
    <property type="match status" value="1"/>
</dbReference>
<dbReference type="Proteomes" id="UP000585638">
    <property type="component" value="Unassembled WGS sequence"/>
</dbReference>
<organism evidence="3 4">
    <name type="scientific">Kutzneria kofuensis</name>
    <dbReference type="NCBI Taxonomy" id="103725"/>
    <lineage>
        <taxon>Bacteria</taxon>
        <taxon>Bacillati</taxon>
        <taxon>Actinomycetota</taxon>
        <taxon>Actinomycetes</taxon>
        <taxon>Pseudonocardiales</taxon>
        <taxon>Pseudonocardiaceae</taxon>
        <taxon>Kutzneria</taxon>
    </lineage>
</organism>
<comment type="caution">
    <text evidence="3">The sequence shown here is derived from an EMBL/GenBank/DDBJ whole genome shotgun (WGS) entry which is preliminary data.</text>
</comment>
<keyword evidence="1 3" id="KW-0456">Lyase</keyword>
<evidence type="ECO:0000313" key="4">
    <source>
        <dbReference type="Proteomes" id="UP000585638"/>
    </source>
</evidence>
<evidence type="ECO:0000259" key="2">
    <source>
        <dbReference type="Pfam" id="PF01557"/>
    </source>
</evidence>
<dbReference type="InterPro" id="IPR011234">
    <property type="entry name" value="Fumarylacetoacetase-like_C"/>
</dbReference>
<dbReference type="PANTHER" id="PTHR30143">
    <property type="entry name" value="ACID HYDRATASE"/>
    <property type="match status" value="1"/>
</dbReference>
<sequence>MSDVTAWADRLDQAATGCAPVSPLTGDGLDGVETAYQVQNELVRLRLARGERLVGGKLGLTSKAKQRAMGVDKPLYGLVTGGMLRPSGSRLRLKELIHPRIEPEIAFVLGEALEGPGVTVADVLAATRYVCPALDVIDSRYEGFSFKHLDAIADNASSAVFALGDDFTPPTRDLTLTGCVLEVDGQVVESAAGAAVMGHPAAAVAFMANQLGLRRQRLEAGWVVLSGGLTAPVPLRPGGTVTATISGLGSVTLGAE</sequence>
<name>A0A7W9KF08_9PSEU</name>
<dbReference type="InterPro" id="IPR050772">
    <property type="entry name" value="Hydratase-Decarb/MhpD_sf"/>
</dbReference>
<evidence type="ECO:0000313" key="3">
    <source>
        <dbReference type="EMBL" id="MBB5891388.1"/>
    </source>
</evidence>
<dbReference type="GO" id="GO:0005737">
    <property type="term" value="C:cytoplasm"/>
    <property type="evidence" value="ECO:0007669"/>
    <property type="project" value="TreeGrafter"/>
</dbReference>
<protein>
    <submittedName>
        <fullName evidence="3">2-oxo-3-hexenedioate decarboxylase</fullName>
        <ecNumber evidence="3">4.1.1.77</ecNumber>
    </submittedName>
</protein>
<dbReference type="PANTHER" id="PTHR30143:SF0">
    <property type="entry name" value="2-KETO-4-PENTENOATE HYDRATASE"/>
    <property type="match status" value="1"/>
</dbReference>